<comment type="catalytic activity">
    <reaction evidence="6">
        <text>N,N-dimethylethanolamine phosphate + S-adenosyl-L-methionine = phosphocholine + S-adenosyl-L-homocysteine + H(+)</text>
        <dbReference type="Rhea" id="RHEA:25325"/>
        <dbReference type="ChEBI" id="CHEBI:15378"/>
        <dbReference type="ChEBI" id="CHEBI:57856"/>
        <dbReference type="ChEBI" id="CHEBI:58641"/>
        <dbReference type="ChEBI" id="CHEBI:59789"/>
        <dbReference type="ChEBI" id="CHEBI:295975"/>
        <dbReference type="EC" id="2.1.1.103"/>
    </reaction>
    <physiologicalReaction direction="left-to-right" evidence="6">
        <dbReference type="Rhea" id="RHEA:25326"/>
    </physiologicalReaction>
</comment>
<name>A0A915JGJ1_ROMCU</name>
<comment type="pathway">
    <text evidence="2">Lipid metabolism.</text>
</comment>
<dbReference type="PANTHER" id="PTHR44307:SF2">
    <property type="entry name" value="PHOSPHOETHANOLAMINE METHYLTRANSFERASE ISOFORM X1"/>
    <property type="match status" value="1"/>
</dbReference>
<dbReference type="InterPro" id="IPR029063">
    <property type="entry name" value="SAM-dependent_MTases_sf"/>
</dbReference>
<organism evidence="8 9">
    <name type="scientific">Romanomermis culicivorax</name>
    <name type="common">Nematode worm</name>
    <dbReference type="NCBI Taxonomy" id="13658"/>
    <lineage>
        <taxon>Eukaryota</taxon>
        <taxon>Metazoa</taxon>
        <taxon>Ecdysozoa</taxon>
        <taxon>Nematoda</taxon>
        <taxon>Enoplea</taxon>
        <taxon>Dorylaimia</taxon>
        <taxon>Mermithida</taxon>
        <taxon>Mermithoidea</taxon>
        <taxon>Mermithidae</taxon>
        <taxon>Romanomermis</taxon>
    </lineage>
</organism>
<sequence>MEYSEYKETEKLLSTLITLLKEDGFIQICEHTGDSLLNLSQYTNKFESHVCQDGDKFHSLSLIWEQCLTDSIYSKNDWNDHCWMLKKHKRAQKVETSSVREFLDQHQYTEFGIRSYEWIFGAGFISPGGAAQNADRVKTKIVELKSFNNIKGSALAYRCIKYQRWRVSV</sequence>
<proteinExistence type="predicted"/>
<dbReference type="GO" id="GO:0000234">
    <property type="term" value="F:phosphoethanolamine N-methyltransferase activity"/>
    <property type="evidence" value="ECO:0007669"/>
    <property type="project" value="UniProtKB-EC"/>
</dbReference>
<dbReference type="AlphaFoldDB" id="A0A915JGJ1"/>
<comment type="pathway">
    <text evidence="1">Phospholipid metabolism; phosphatidylcholine biosynthesis.</text>
</comment>
<evidence type="ECO:0000313" key="8">
    <source>
        <dbReference type="Proteomes" id="UP000887565"/>
    </source>
</evidence>
<evidence type="ECO:0000256" key="1">
    <source>
        <dbReference type="ARBA" id="ARBA00004969"/>
    </source>
</evidence>
<dbReference type="GO" id="GO:0032259">
    <property type="term" value="P:methylation"/>
    <property type="evidence" value="ECO:0007669"/>
    <property type="project" value="UniProtKB-KW"/>
</dbReference>
<protein>
    <recommendedName>
        <fullName evidence="5">phosphoethanolamine N-methyltransferase</fullName>
        <ecNumber evidence="5">2.1.1.103</ecNumber>
    </recommendedName>
</protein>
<dbReference type="PANTHER" id="PTHR44307">
    <property type="entry name" value="PHOSPHOETHANOLAMINE METHYLTRANSFERASE"/>
    <property type="match status" value="1"/>
</dbReference>
<evidence type="ECO:0000256" key="3">
    <source>
        <dbReference type="ARBA" id="ARBA00022603"/>
    </source>
</evidence>
<dbReference type="WBParaSite" id="nRc.2.0.1.t25142-RA">
    <property type="protein sequence ID" value="nRc.2.0.1.t25142-RA"/>
    <property type="gene ID" value="nRc.2.0.1.g25142"/>
</dbReference>
<evidence type="ECO:0000256" key="5">
    <source>
        <dbReference type="ARBA" id="ARBA00035674"/>
    </source>
</evidence>
<comment type="catalytic activity">
    <reaction evidence="7">
        <text>N-methylethanolamine phosphate + S-adenosyl-L-methionine = N,N-dimethylethanolamine phosphate + S-adenosyl-L-homocysteine + H(+)</text>
        <dbReference type="Rhea" id="RHEA:25321"/>
        <dbReference type="ChEBI" id="CHEBI:15378"/>
        <dbReference type="ChEBI" id="CHEBI:57781"/>
        <dbReference type="ChEBI" id="CHEBI:57856"/>
        <dbReference type="ChEBI" id="CHEBI:58641"/>
        <dbReference type="ChEBI" id="CHEBI:59789"/>
        <dbReference type="EC" id="2.1.1.103"/>
    </reaction>
    <physiologicalReaction direction="left-to-right" evidence="7">
        <dbReference type="Rhea" id="RHEA:25322"/>
    </physiologicalReaction>
</comment>
<reference evidence="9" key="1">
    <citation type="submission" date="2022-11" db="UniProtKB">
        <authorList>
            <consortium name="WormBaseParasite"/>
        </authorList>
    </citation>
    <scope>IDENTIFICATION</scope>
</reference>
<evidence type="ECO:0000256" key="4">
    <source>
        <dbReference type="ARBA" id="ARBA00022679"/>
    </source>
</evidence>
<dbReference type="Gene3D" id="3.40.50.150">
    <property type="entry name" value="Vaccinia Virus protein VP39"/>
    <property type="match status" value="1"/>
</dbReference>
<evidence type="ECO:0000256" key="2">
    <source>
        <dbReference type="ARBA" id="ARBA00005189"/>
    </source>
</evidence>
<keyword evidence="4" id="KW-0808">Transferase</keyword>
<evidence type="ECO:0000256" key="6">
    <source>
        <dbReference type="ARBA" id="ARBA00047619"/>
    </source>
</evidence>
<keyword evidence="8" id="KW-1185">Reference proteome</keyword>
<accession>A0A915JGJ1</accession>
<keyword evidence="3" id="KW-0489">Methyltransferase</keyword>
<dbReference type="Proteomes" id="UP000887565">
    <property type="component" value="Unplaced"/>
</dbReference>
<evidence type="ECO:0000313" key="9">
    <source>
        <dbReference type="WBParaSite" id="nRc.2.0.1.t25142-RA"/>
    </source>
</evidence>
<evidence type="ECO:0000256" key="7">
    <source>
        <dbReference type="ARBA" id="ARBA00047841"/>
    </source>
</evidence>
<dbReference type="EC" id="2.1.1.103" evidence="5"/>